<keyword evidence="2" id="KW-0732">Signal</keyword>
<organism evidence="3">
    <name type="scientific">Anopheles darlingi</name>
    <name type="common">Mosquito</name>
    <dbReference type="NCBI Taxonomy" id="43151"/>
    <lineage>
        <taxon>Eukaryota</taxon>
        <taxon>Metazoa</taxon>
        <taxon>Ecdysozoa</taxon>
        <taxon>Arthropoda</taxon>
        <taxon>Hexapoda</taxon>
        <taxon>Insecta</taxon>
        <taxon>Pterygota</taxon>
        <taxon>Neoptera</taxon>
        <taxon>Endopterygota</taxon>
        <taxon>Diptera</taxon>
        <taxon>Nematocera</taxon>
        <taxon>Culicoidea</taxon>
        <taxon>Culicidae</taxon>
        <taxon>Anophelinae</taxon>
        <taxon>Anopheles</taxon>
    </lineage>
</organism>
<protein>
    <submittedName>
        <fullName evidence="3">Putative secreted protein</fullName>
    </submittedName>
</protein>
<name>A0A2M4D3P9_ANODA</name>
<reference evidence="3" key="1">
    <citation type="submission" date="2018-01" db="EMBL/GenBank/DDBJ databases">
        <title>An insight into the sialome of Amazonian anophelines.</title>
        <authorList>
            <person name="Ribeiro J.M."/>
            <person name="Scarpassa V."/>
            <person name="Calvo E."/>
        </authorList>
    </citation>
    <scope>NUCLEOTIDE SEQUENCE</scope>
</reference>
<evidence type="ECO:0000313" key="3">
    <source>
        <dbReference type="EMBL" id="MBW72166.1"/>
    </source>
</evidence>
<feature type="signal peptide" evidence="2">
    <location>
        <begin position="1"/>
        <end position="20"/>
    </location>
</feature>
<feature type="region of interest" description="Disordered" evidence="1">
    <location>
        <begin position="139"/>
        <end position="158"/>
    </location>
</feature>
<evidence type="ECO:0000256" key="2">
    <source>
        <dbReference type="SAM" id="SignalP"/>
    </source>
</evidence>
<evidence type="ECO:0000256" key="1">
    <source>
        <dbReference type="SAM" id="MobiDB-lite"/>
    </source>
</evidence>
<dbReference type="EMBL" id="GGFL01007988">
    <property type="protein sequence ID" value="MBW72166.1"/>
    <property type="molecule type" value="Transcribed_RNA"/>
</dbReference>
<proteinExistence type="predicted"/>
<sequence length="186" mass="21369">MICFLSSLFILHACIPCVCAFLRMFLASICPSYLTDRFDFTFELPLATIRSIERKKKDPFHYMNRIVYHSPTPKATKHTPTIAHISRRLELRIIVPSIASSIASPSRLHLTSRKFNHITLTERTLMESIRLLIPIAIPHHKPDQKRPPVKRYTPPRTEGRANDHHYCLFAFLTLIIPAASPAVRFG</sequence>
<feature type="chain" id="PRO_5014811599" evidence="2">
    <location>
        <begin position="21"/>
        <end position="186"/>
    </location>
</feature>
<dbReference type="AlphaFoldDB" id="A0A2M4D3P9"/>
<accession>A0A2M4D3P9</accession>